<dbReference type="HOGENOM" id="CLU_137811_2_0_9"/>
<proteinExistence type="predicted"/>
<evidence type="ECO:0008006" key="4">
    <source>
        <dbReference type="Google" id="ProtNLM"/>
    </source>
</evidence>
<reference evidence="3" key="1">
    <citation type="submission" date="2007-02" db="EMBL/GenBank/DDBJ databases">
        <title>Complete sequence of Clostridium thermocellum ATCC 27405.</title>
        <authorList>
            <consortium name="US DOE Joint Genome Institute"/>
            <person name="Copeland A."/>
            <person name="Lucas S."/>
            <person name="Lapidus A."/>
            <person name="Barry K."/>
            <person name="Detter J.C."/>
            <person name="Glavina del Rio T."/>
            <person name="Hammon N."/>
            <person name="Israni S."/>
            <person name="Dalin E."/>
            <person name="Tice H."/>
            <person name="Pitluck S."/>
            <person name="Chertkov O."/>
            <person name="Brettin T."/>
            <person name="Bruce D."/>
            <person name="Han C."/>
            <person name="Tapia R."/>
            <person name="Gilna P."/>
            <person name="Schmutz J."/>
            <person name="Larimer F."/>
            <person name="Land M."/>
            <person name="Hauser L."/>
            <person name="Kyrpides N."/>
            <person name="Mikhailova N."/>
            <person name="Wu J.H.D."/>
            <person name="Newcomb M."/>
            <person name="Richardson P."/>
        </authorList>
    </citation>
    <scope>NUCLEOTIDE SEQUENCE [LARGE SCALE GENOMIC DNA]</scope>
    <source>
        <strain evidence="3">ATCC 27405 / DSM 1237 / JCM 9322 / NBRC 103400 / NCIMB 10682 / NRRL B-4536 / VPI 7372</strain>
    </source>
</reference>
<name>A3DEV7_ACET2</name>
<keyword evidence="1" id="KW-0812">Transmembrane</keyword>
<dbReference type="InterPro" id="IPR024307">
    <property type="entry name" value="YmaF"/>
</dbReference>
<protein>
    <recommendedName>
        <fullName evidence="4">YmaF family protein</fullName>
    </recommendedName>
</protein>
<dbReference type="RefSeq" id="WP_011838038.1">
    <property type="nucleotide sequence ID" value="NC_009012.1"/>
</dbReference>
<dbReference type="GeneID" id="35804530"/>
<sequence length="122" mass="14149">MHHKIRYYRSNTLYIVNIICIEVIIMQNSLHSHRFMGRTTFNDGHIHEYSGITSVNLNSPGHIHYMAGETTFEDGHIHRYSLQTGPSIPVSGGHIHYYYTATSFEDGHIHYLYGYTSVYNNQ</sequence>
<dbReference type="STRING" id="203119.Cthe_1254"/>
<dbReference type="Proteomes" id="UP000002145">
    <property type="component" value="Chromosome"/>
</dbReference>
<dbReference type="KEGG" id="cth:Cthe_1254"/>
<dbReference type="AlphaFoldDB" id="A3DEV7"/>
<dbReference type="EMBL" id="CP000568">
    <property type="protein sequence ID" value="ABN52486.1"/>
    <property type="molecule type" value="Genomic_DNA"/>
</dbReference>
<feature type="transmembrane region" description="Helical" evidence="1">
    <location>
        <begin position="12"/>
        <end position="30"/>
    </location>
</feature>
<evidence type="ECO:0000256" key="1">
    <source>
        <dbReference type="SAM" id="Phobius"/>
    </source>
</evidence>
<evidence type="ECO:0000313" key="2">
    <source>
        <dbReference type="EMBL" id="ABN52486.1"/>
    </source>
</evidence>
<reference evidence="2 3" key="2">
    <citation type="journal article" date="2013" name="Biotechnol. Biofuels">
        <title>Global transcriptome analysis of Clostridium thermocellum ATCC 27405 during growth on dilute acid pretreated Populus and switchgrass.</title>
        <authorList>
            <person name="Wilson C.M."/>
            <person name="Rodriguez M.Jr."/>
            <person name="Johnson C.M."/>
            <person name="Martin S.L."/>
            <person name="Chu T.M."/>
            <person name="Wolfinger R.D."/>
            <person name="Hauser L.J."/>
            <person name="Land M.L."/>
            <person name="Klingeman D.M."/>
            <person name="Syed M.H."/>
            <person name="Ragauskas A.J."/>
            <person name="Tschaplinski T.J."/>
            <person name="Mielenz J.R."/>
            <person name="Brown S.D."/>
        </authorList>
    </citation>
    <scope>NUCLEOTIDE SEQUENCE [LARGE SCALE GENOMIC DNA]</scope>
    <source>
        <strain evidence="3">ATCC 27405 / DSM 1237 / JCM 9322 / NBRC 103400 / NCIMB 10682 / NRRL B-4536 / VPI 7372</strain>
    </source>
</reference>
<gene>
    <name evidence="2" type="ordered locus">Cthe_1254</name>
</gene>
<keyword evidence="1" id="KW-1133">Transmembrane helix</keyword>
<dbReference type="eggNOG" id="ENOG5031BSW">
    <property type="taxonomic scope" value="Bacteria"/>
</dbReference>
<keyword evidence="3" id="KW-1185">Reference proteome</keyword>
<accession>A3DEV7</accession>
<keyword evidence="1" id="KW-0472">Membrane</keyword>
<organism evidence="2 3">
    <name type="scientific">Acetivibrio thermocellus (strain ATCC 27405 / DSM 1237 / JCM 9322 / NBRC 103400 / NCIMB 10682 / NRRL B-4536 / VPI 7372)</name>
    <name type="common">Clostridium thermocellum</name>
    <dbReference type="NCBI Taxonomy" id="203119"/>
    <lineage>
        <taxon>Bacteria</taxon>
        <taxon>Bacillati</taxon>
        <taxon>Bacillota</taxon>
        <taxon>Clostridia</taxon>
        <taxon>Eubacteriales</taxon>
        <taxon>Oscillospiraceae</taxon>
        <taxon>Acetivibrio</taxon>
    </lineage>
</organism>
<evidence type="ECO:0000313" key="3">
    <source>
        <dbReference type="Proteomes" id="UP000002145"/>
    </source>
</evidence>
<dbReference type="Pfam" id="PF12788">
    <property type="entry name" value="YmaF"/>
    <property type="match status" value="1"/>
</dbReference>